<dbReference type="PANTHER" id="PTHR43180">
    <property type="entry name" value="3-OXOACYL-(ACYL-CARRIER-PROTEIN) REDUCTASE (AFU_ORTHOLOGUE AFUA_6G11210)"/>
    <property type="match status" value="1"/>
</dbReference>
<gene>
    <name evidence="4" type="ORF">C8A01DRAFT_18538</name>
</gene>
<evidence type="ECO:0000313" key="5">
    <source>
        <dbReference type="Proteomes" id="UP001303115"/>
    </source>
</evidence>
<dbReference type="EMBL" id="MU854468">
    <property type="protein sequence ID" value="KAK4034706.1"/>
    <property type="molecule type" value="Genomic_DNA"/>
</dbReference>
<dbReference type="InterPro" id="IPR036291">
    <property type="entry name" value="NAD(P)-bd_dom_sf"/>
</dbReference>
<evidence type="ECO:0000256" key="2">
    <source>
        <dbReference type="ARBA" id="ARBA00022857"/>
    </source>
</evidence>
<dbReference type="PROSITE" id="PS00061">
    <property type="entry name" value="ADH_SHORT"/>
    <property type="match status" value="1"/>
</dbReference>
<protein>
    <submittedName>
        <fullName evidence="4">Uncharacterized protein</fullName>
    </submittedName>
</protein>
<dbReference type="PANTHER" id="PTHR43180:SF66">
    <property type="entry name" value="SHORT-CHAIN DEHYDROGENASE_REDUCTASE FAMILY PROTEIN"/>
    <property type="match status" value="1"/>
</dbReference>
<dbReference type="AlphaFoldDB" id="A0AAN6SNB1"/>
<evidence type="ECO:0000256" key="3">
    <source>
        <dbReference type="ARBA" id="ARBA00023002"/>
    </source>
</evidence>
<comment type="similarity">
    <text evidence="1">Belongs to the short-chain dehydrogenases/reductases (SDR) family.</text>
</comment>
<keyword evidence="5" id="KW-1185">Reference proteome</keyword>
<dbReference type="GO" id="GO:0016491">
    <property type="term" value="F:oxidoreductase activity"/>
    <property type="evidence" value="ECO:0007669"/>
    <property type="project" value="UniProtKB-KW"/>
</dbReference>
<evidence type="ECO:0000313" key="4">
    <source>
        <dbReference type="EMBL" id="KAK4034706.1"/>
    </source>
</evidence>
<reference evidence="5" key="1">
    <citation type="journal article" date="2023" name="Mol. Phylogenet. Evol.">
        <title>Genome-scale phylogeny and comparative genomics of the fungal order Sordariales.</title>
        <authorList>
            <person name="Hensen N."/>
            <person name="Bonometti L."/>
            <person name="Westerberg I."/>
            <person name="Brannstrom I.O."/>
            <person name="Guillou S."/>
            <person name="Cros-Aarteil S."/>
            <person name="Calhoun S."/>
            <person name="Haridas S."/>
            <person name="Kuo A."/>
            <person name="Mondo S."/>
            <person name="Pangilinan J."/>
            <person name="Riley R."/>
            <person name="LaButti K."/>
            <person name="Andreopoulos B."/>
            <person name="Lipzen A."/>
            <person name="Chen C."/>
            <person name="Yan M."/>
            <person name="Daum C."/>
            <person name="Ng V."/>
            <person name="Clum A."/>
            <person name="Steindorff A."/>
            <person name="Ohm R.A."/>
            <person name="Martin F."/>
            <person name="Silar P."/>
            <person name="Natvig D.O."/>
            <person name="Lalanne C."/>
            <person name="Gautier V."/>
            <person name="Ament-Velasquez S.L."/>
            <person name="Kruys A."/>
            <person name="Hutchinson M.I."/>
            <person name="Powell A.J."/>
            <person name="Barry K."/>
            <person name="Miller A.N."/>
            <person name="Grigoriev I.V."/>
            <person name="Debuchy R."/>
            <person name="Gladieux P."/>
            <person name="Hiltunen Thoren M."/>
            <person name="Johannesson H."/>
        </authorList>
    </citation>
    <scope>NUCLEOTIDE SEQUENCE [LARGE SCALE GENOMIC DNA]</scope>
    <source>
        <strain evidence="5">CBS 284.82</strain>
    </source>
</reference>
<organism evidence="4 5">
    <name type="scientific">Parachaetomium inaequale</name>
    <dbReference type="NCBI Taxonomy" id="2588326"/>
    <lineage>
        <taxon>Eukaryota</taxon>
        <taxon>Fungi</taxon>
        <taxon>Dikarya</taxon>
        <taxon>Ascomycota</taxon>
        <taxon>Pezizomycotina</taxon>
        <taxon>Sordariomycetes</taxon>
        <taxon>Sordariomycetidae</taxon>
        <taxon>Sordariales</taxon>
        <taxon>Chaetomiaceae</taxon>
        <taxon>Parachaetomium</taxon>
    </lineage>
</organism>
<dbReference type="SUPFAM" id="SSF51735">
    <property type="entry name" value="NAD(P)-binding Rossmann-fold domains"/>
    <property type="match status" value="1"/>
</dbReference>
<keyword evidence="2" id="KW-0521">NADP</keyword>
<dbReference type="Gene3D" id="3.40.50.720">
    <property type="entry name" value="NAD(P)-binding Rossmann-like Domain"/>
    <property type="match status" value="1"/>
</dbReference>
<dbReference type="InterPro" id="IPR020904">
    <property type="entry name" value="Sc_DH/Rdtase_CS"/>
</dbReference>
<proteinExistence type="inferred from homology"/>
<dbReference type="Proteomes" id="UP001303115">
    <property type="component" value="Unassembled WGS sequence"/>
</dbReference>
<dbReference type="PRINTS" id="PR00080">
    <property type="entry name" value="SDRFAMILY"/>
</dbReference>
<accession>A0AAN6SNB1</accession>
<sequence length="304" mass="31648">MSDAAKRRVEAIGNQLAGSAVPAIFKVAPSGPRVADKVVIITGANSILGIGRASAHQFAEHGSKAIYICDYDGANLDAHRREINALWPQVDVHTRQFDAADQKAVKEVIDDALKRYGRLDVFFANAGTVGPHALFSEIDADDFMDVLRVNSLSVFLAAKHAAPAMQLTSPGKPTPSGSIIATASVAGLRSNAGSTPYSASKAAVVSMAQTVAYQLAGTGVRVNALCPGLIETGMTAVVFDAARARGTEGKIGQLNPLKRAGHADEIARVALFLGSDESSYVNGQAWAVDGGLSAGHPYVQGRLG</sequence>
<dbReference type="CDD" id="cd05233">
    <property type="entry name" value="SDR_c"/>
    <property type="match status" value="1"/>
</dbReference>
<dbReference type="PRINTS" id="PR00081">
    <property type="entry name" value="GDHRDH"/>
</dbReference>
<dbReference type="FunFam" id="3.40.50.720:FF:000084">
    <property type="entry name" value="Short-chain dehydrogenase reductase"/>
    <property type="match status" value="1"/>
</dbReference>
<evidence type="ECO:0000256" key="1">
    <source>
        <dbReference type="ARBA" id="ARBA00006484"/>
    </source>
</evidence>
<name>A0AAN6SNB1_9PEZI</name>
<keyword evidence="3" id="KW-0560">Oxidoreductase</keyword>
<dbReference type="InterPro" id="IPR002347">
    <property type="entry name" value="SDR_fam"/>
</dbReference>
<dbReference type="Pfam" id="PF13561">
    <property type="entry name" value="adh_short_C2"/>
    <property type="match status" value="1"/>
</dbReference>
<comment type="caution">
    <text evidence="4">The sequence shown here is derived from an EMBL/GenBank/DDBJ whole genome shotgun (WGS) entry which is preliminary data.</text>
</comment>